<evidence type="ECO:0000313" key="1">
    <source>
        <dbReference type="EMBL" id="MBE0347843.1"/>
    </source>
</evidence>
<dbReference type="Proteomes" id="UP000660708">
    <property type="component" value="Unassembled WGS sequence"/>
</dbReference>
<keyword evidence="2" id="KW-1185">Reference proteome</keyword>
<evidence type="ECO:0000313" key="2">
    <source>
        <dbReference type="Proteomes" id="UP000660708"/>
    </source>
</evidence>
<organism evidence="1 2">
    <name type="scientific">Pseudoalteromonas peptidolytica F12-50-A1</name>
    <dbReference type="NCBI Taxonomy" id="1315280"/>
    <lineage>
        <taxon>Bacteria</taxon>
        <taxon>Pseudomonadati</taxon>
        <taxon>Pseudomonadota</taxon>
        <taxon>Gammaproteobacteria</taxon>
        <taxon>Alteromonadales</taxon>
        <taxon>Pseudoalteromonadaceae</taxon>
        <taxon>Pseudoalteromonas</taxon>
    </lineage>
</organism>
<name>A0A8I0MYI8_9GAMM</name>
<comment type="caution">
    <text evidence="1">The sequence shown here is derived from an EMBL/GenBank/DDBJ whole genome shotgun (WGS) entry which is preliminary data.</text>
</comment>
<gene>
    <name evidence="1" type="ORF">PPEP_a4205</name>
</gene>
<proteinExistence type="predicted"/>
<dbReference type="AlphaFoldDB" id="A0A8I0MYI8"/>
<dbReference type="EMBL" id="AQHF01000028">
    <property type="protein sequence ID" value="MBE0347843.1"/>
    <property type="molecule type" value="Genomic_DNA"/>
</dbReference>
<dbReference type="RefSeq" id="WP_147390432.1">
    <property type="nucleotide sequence ID" value="NZ_AQHF01000028.1"/>
</dbReference>
<reference evidence="1 2" key="1">
    <citation type="submission" date="2015-06" db="EMBL/GenBank/DDBJ databases">
        <title>Genome sequence of Pseudoalteromonas peptidolytica.</title>
        <authorList>
            <person name="Xie B.-B."/>
            <person name="Rong J.-C."/>
            <person name="Qin Q.-L."/>
            <person name="Zhang Y.-Z."/>
        </authorList>
    </citation>
    <scope>NUCLEOTIDE SEQUENCE [LARGE SCALE GENOMIC DNA]</scope>
    <source>
        <strain evidence="1 2">F12-50-A1</strain>
    </source>
</reference>
<protein>
    <submittedName>
        <fullName evidence="1">Uncharacterized protein</fullName>
    </submittedName>
</protein>
<sequence>MTDQLPDGISQRLNELSTQVLNAHPDLQTLCDISIVNTRQQLIADINTISNDMKSQMRQLGTFYTAMSTNGRAVEVSNDEFLYQTIGGMSRLFASIANGEYFEPLRAPLFELTQLSDCNAIASQLANIRNTLYSLKNIAQELLYFAKIVNELLSTAMQHLAQLMMEIGQLTEPNSPFEHCFTAVATYSQDIKQNYFNIQQLQAGLEDGSIDDEDIGLWATNKARHASQLSERLIESKQALSGPAQQKLETEIERFVANNSVQPNEPIPSVDFSSHSWRALRGEWQWLGENEVVLSDSSYYRRGYYLYNDINDPDWRGSLTVHLKSTALHRYAAGFCLGYDHEEQLISIVKRGIGGVMSVAVDQVTFNTPTDYVPLEDNSSGQSFQTWSEIEGVELKLISDDSGFSVLAREVNTDTPWDQLHFDRAEFAELELGLITFGQEIQFELISRVDAQ</sequence>
<accession>A0A8I0MYI8</accession>